<accession>A0A975TCI9</accession>
<protein>
    <submittedName>
        <fullName evidence="1">Uncharacterized protein</fullName>
    </submittedName>
</protein>
<dbReference type="EMBL" id="CP021056">
    <property type="protein sequence ID" value="QXE25508.1"/>
    <property type="molecule type" value="Genomic_DNA"/>
</dbReference>
<reference evidence="1" key="1">
    <citation type="submission" date="2017-04" db="EMBL/GenBank/DDBJ databases">
        <title>Genome deletions in a multicellular cyanobacterial endosymbiont for morphological adaptation in marine diatoms.</title>
        <authorList>
            <person name="Wang Y."/>
            <person name="Gao H."/>
            <person name="Li R."/>
            <person name="Xu X."/>
        </authorList>
    </citation>
    <scope>NUCLEOTIDE SEQUENCE</scope>
    <source>
        <strain evidence="1">FACHB 800</strain>
    </source>
</reference>
<keyword evidence="2" id="KW-1185">Reference proteome</keyword>
<dbReference type="AlphaFoldDB" id="A0A975TCI9"/>
<gene>
    <name evidence="1" type="ORF">B6N60_04223</name>
</gene>
<dbReference type="KEGG" id="rsin:B6N60_04223"/>
<organism evidence="1 2">
    <name type="scientific">Richelia sinica FACHB-800</name>
    <dbReference type="NCBI Taxonomy" id="1357546"/>
    <lineage>
        <taxon>Bacteria</taxon>
        <taxon>Bacillati</taxon>
        <taxon>Cyanobacteriota</taxon>
        <taxon>Cyanophyceae</taxon>
        <taxon>Nostocales</taxon>
        <taxon>Nostocaceae</taxon>
        <taxon>Richelia</taxon>
    </lineage>
</organism>
<evidence type="ECO:0000313" key="2">
    <source>
        <dbReference type="Proteomes" id="UP000683511"/>
    </source>
</evidence>
<evidence type="ECO:0000313" key="1">
    <source>
        <dbReference type="EMBL" id="QXE25508.1"/>
    </source>
</evidence>
<proteinExistence type="predicted"/>
<dbReference type="Proteomes" id="UP000683511">
    <property type="component" value="Chromosome"/>
</dbReference>
<name>A0A975TCI9_9NOST</name>
<sequence>MLILQHSPGIVVFWAIVVGCSFPERFQLADFVRL</sequence>